<accession>A0A074XLS1</accession>
<dbReference type="RefSeq" id="XP_029762672.1">
    <property type="nucleotide sequence ID" value="XM_029899165.1"/>
</dbReference>
<keyword evidence="2" id="KW-1185">Reference proteome</keyword>
<evidence type="ECO:0000313" key="1">
    <source>
        <dbReference type="EMBL" id="KEQ86485.1"/>
    </source>
</evidence>
<proteinExistence type="predicted"/>
<organism evidence="1 2">
    <name type="scientific">Aureobasidium pullulans EXF-150</name>
    <dbReference type="NCBI Taxonomy" id="1043002"/>
    <lineage>
        <taxon>Eukaryota</taxon>
        <taxon>Fungi</taxon>
        <taxon>Dikarya</taxon>
        <taxon>Ascomycota</taxon>
        <taxon>Pezizomycotina</taxon>
        <taxon>Dothideomycetes</taxon>
        <taxon>Dothideomycetidae</taxon>
        <taxon>Dothideales</taxon>
        <taxon>Saccotheciaceae</taxon>
        <taxon>Aureobasidium</taxon>
    </lineage>
</organism>
<name>A0A074XLS1_AURPU</name>
<evidence type="ECO:0000313" key="2">
    <source>
        <dbReference type="Proteomes" id="UP000030706"/>
    </source>
</evidence>
<dbReference type="HOGENOM" id="CLU_2026256_0_0_1"/>
<protein>
    <submittedName>
        <fullName evidence="1">Uncharacterized protein</fullName>
    </submittedName>
</protein>
<dbReference type="GeneID" id="40741471"/>
<dbReference type="Proteomes" id="UP000030706">
    <property type="component" value="Unassembled WGS sequence"/>
</dbReference>
<dbReference type="EMBL" id="KL584978">
    <property type="protein sequence ID" value="KEQ86485.1"/>
    <property type="molecule type" value="Genomic_DNA"/>
</dbReference>
<reference evidence="1 2" key="1">
    <citation type="journal article" date="2014" name="BMC Genomics">
        <title>Genome sequencing of four Aureobasidium pullulans varieties: biotechnological potential, stress tolerance, and description of new species.</title>
        <authorList>
            <person name="Gostin Ar C."/>
            <person name="Ohm R.A."/>
            <person name="Kogej T."/>
            <person name="Sonjak S."/>
            <person name="Turk M."/>
            <person name="Zajc J."/>
            <person name="Zalar P."/>
            <person name="Grube M."/>
            <person name="Sun H."/>
            <person name="Han J."/>
            <person name="Sharma A."/>
            <person name="Chiniquy J."/>
            <person name="Ngan C.Y."/>
            <person name="Lipzen A."/>
            <person name="Barry K."/>
            <person name="Grigoriev I.V."/>
            <person name="Gunde-Cimerman N."/>
        </authorList>
    </citation>
    <scope>NUCLEOTIDE SEQUENCE [LARGE SCALE GENOMIC DNA]</scope>
    <source>
        <strain evidence="1 2">EXF-150</strain>
    </source>
</reference>
<sequence length="122" mass="13684">MSYNFGTNKLQGRKRCRSGSAGKIGSARKSGCIVRLEHALRLLFHCQKPVHLPLPRLWRSVPRLSCFVLHVKSRSVEIEPCVLTAGFGIQAALFQLYYAMHHLVSIEARLHASVCIDPVSEM</sequence>
<gene>
    <name evidence="1" type="ORF">M438DRAFT_176916</name>
</gene>
<dbReference type="AlphaFoldDB" id="A0A074XLS1"/>